<proteinExistence type="predicted"/>
<name>A0A6F8VB88_9PROT</name>
<keyword evidence="1" id="KW-0812">Transmembrane</keyword>
<gene>
    <name evidence="2" type="ORF">SKTS_18640</name>
</gene>
<keyword evidence="1" id="KW-0472">Membrane</keyword>
<dbReference type="EMBL" id="AP022853">
    <property type="protein sequence ID" value="BCB26978.1"/>
    <property type="molecule type" value="Genomic_DNA"/>
</dbReference>
<evidence type="ECO:0000313" key="3">
    <source>
        <dbReference type="Proteomes" id="UP000502260"/>
    </source>
</evidence>
<accession>A0A6F8VB88</accession>
<organism evidence="2 3">
    <name type="scientific">Sulfurimicrobium lacus</name>
    <dbReference type="NCBI Taxonomy" id="2715678"/>
    <lineage>
        <taxon>Bacteria</taxon>
        <taxon>Pseudomonadati</taxon>
        <taxon>Pseudomonadota</taxon>
        <taxon>Betaproteobacteria</taxon>
        <taxon>Nitrosomonadales</taxon>
        <taxon>Sulfuricellaceae</taxon>
        <taxon>Sulfurimicrobium</taxon>
    </lineage>
</organism>
<keyword evidence="1" id="KW-1133">Transmembrane helix</keyword>
<dbReference type="RefSeq" id="WP_173063784.1">
    <property type="nucleotide sequence ID" value="NZ_AP022853.1"/>
</dbReference>
<dbReference type="Pfam" id="PF07254">
    <property type="entry name" value="Cpta_toxin"/>
    <property type="match status" value="1"/>
</dbReference>
<sequence length="144" mass="16207">MLDLQLRPSRTLGMLLAAAHAVSLLLIWVMPLILPLQLAASLLLAASFLFHLRRDGRLAAPDSITRLRFSPDCQCAYQTRDGAWHEAKLLGSSLASPWLSVLNFKPDGRRMPRHAVIFPDSADAEGRRKLRVLLRWKYADPAKR</sequence>
<dbReference type="Proteomes" id="UP000502260">
    <property type="component" value="Chromosome"/>
</dbReference>
<dbReference type="KEGG" id="slac:SKTS_18640"/>
<protein>
    <recommendedName>
        <fullName evidence="4">Toxin CptA</fullName>
    </recommendedName>
</protein>
<feature type="transmembrane region" description="Helical" evidence="1">
    <location>
        <begin position="12"/>
        <end position="30"/>
    </location>
</feature>
<reference evidence="3" key="1">
    <citation type="submission" date="2020-03" db="EMBL/GenBank/DDBJ databases">
        <title>Complete genome sequence of sulfur-oxidizing bacterium skT11.</title>
        <authorList>
            <person name="Kanda M."/>
            <person name="Kojima H."/>
            <person name="Fukui M."/>
        </authorList>
    </citation>
    <scope>NUCLEOTIDE SEQUENCE [LARGE SCALE GENOMIC DNA]</scope>
    <source>
        <strain evidence="3">skT11</strain>
    </source>
</reference>
<dbReference type="AlphaFoldDB" id="A0A6F8VB88"/>
<dbReference type="InterPro" id="IPR009883">
    <property type="entry name" value="YgfX"/>
</dbReference>
<evidence type="ECO:0000256" key="1">
    <source>
        <dbReference type="SAM" id="Phobius"/>
    </source>
</evidence>
<evidence type="ECO:0000313" key="2">
    <source>
        <dbReference type="EMBL" id="BCB26978.1"/>
    </source>
</evidence>
<evidence type="ECO:0008006" key="4">
    <source>
        <dbReference type="Google" id="ProtNLM"/>
    </source>
</evidence>
<keyword evidence="3" id="KW-1185">Reference proteome</keyword>